<evidence type="ECO:0000313" key="1">
    <source>
        <dbReference type="EMBL" id="KOB87131.1"/>
    </source>
</evidence>
<dbReference type="AlphaFoldDB" id="A0A0L7M2R9"/>
<dbReference type="KEGG" id="pfd:PFDG_02774"/>
<accession>A0A0L7M2R9</accession>
<gene>
    <name evidence="1" type="ORF">PFDG_02774</name>
</gene>
<protein>
    <submittedName>
        <fullName evidence="1">Uncharacterized protein</fullName>
    </submittedName>
</protein>
<dbReference type="OrthoDB" id="370373at2759"/>
<dbReference type="EMBL" id="DS016459">
    <property type="protein sequence ID" value="KOB87131.1"/>
    <property type="molecule type" value="Genomic_DNA"/>
</dbReference>
<proteinExistence type="predicted"/>
<organism evidence="1 2">
    <name type="scientific">Plasmodium falciparum (isolate Dd2)</name>
    <dbReference type="NCBI Taxonomy" id="57267"/>
    <lineage>
        <taxon>Eukaryota</taxon>
        <taxon>Sar</taxon>
        <taxon>Alveolata</taxon>
        <taxon>Apicomplexa</taxon>
        <taxon>Aconoidasida</taxon>
        <taxon>Haemosporida</taxon>
        <taxon>Plasmodiidae</taxon>
        <taxon>Plasmodium</taxon>
        <taxon>Plasmodium (Laverania)</taxon>
    </lineage>
</organism>
<dbReference type="Proteomes" id="UP000054282">
    <property type="component" value="Unassembled WGS sequence"/>
</dbReference>
<name>A0A0L7M2R9_PLAF4</name>
<reference evidence="2" key="2">
    <citation type="submission" date="2006-09" db="EMBL/GenBank/DDBJ databases">
        <title>The genome sequence of Plasmodium falciparum Dd2.</title>
        <authorList>
            <consortium name="The Broad Institute Genome Sequencing Platform"/>
            <person name="Birren B."/>
            <person name="Lander E."/>
            <person name="Galagan J."/>
            <person name="Nusbaum C."/>
            <person name="Devon K."/>
            <person name="Henn M."/>
            <person name="Jaffe D."/>
            <person name="Butler J."/>
            <person name="Alvarez P."/>
            <person name="Gnerre S."/>
            <person name="Grabherr M."/>
            <person name="Kleber M."/>
            <person name="Mauceli E."/>
            <person name="Brockman W."/>
            <person name="MacCallum I.A."/>
            <person name="Rounsley S."/>
            <person name="Young S."/>
            <person name="LaButti K."/>
            <person name="Pushparaj V."/>
            <person name="DeCaprio D."/>
            <person name="Crawford M."/>
            <person name="Koehrsen M."/>
            <person name="Engels R."/>
            <person name="Montgomery P."/>
            <person name="Pearson M."/>
            <person name="Howarth C."/>
            <person name="Larson L."/>
            <person name="Luoma S."/>
            <person name="White J."/>
            <person name="Kodira C."/>
            <person name="Zeng Q."/>
            <person name="O'Leary S."/>
            <person name="Yandava C."/>
            <person name="Alvarado L."/>
            <person name="Wirth D."/>
            <person name="Volkman S."/>
            <person name="Hartl D."/>
        </authorList>
    </citation>
    <scope>NUCLEOTIDE SEQUENCE [LARGE SCALE GENOMIC DNA]</scope>
</reference>
<evidence type="ECO:0000313" key="2">
    <source>
        <dbReference type="Proteomes" id="UP000054282"/>
    </source>
</evidence>
<reference evidence="2" key="1">
    <citation type="submission" date="2006-09" db="EMBL/GenBank/DDBJ databases">
        <title>Annotation of Plasmodium falciparum Dd2.</title>
        <authorList>
            <consortium name="The Broad Institute Genome Sequencing Platform"/>
            <person name="Volkman S.K."/>
            <person name="Neafsey D.E."/>
            <person name="Dash A.P."/>
            <person name="Chitnis C.E."/>
            <person name="Hartl D.L."/>
            <person name="Young S.K."/>
            <person name="Zeng Q."/>
            <person name="Koehrsen M."/>
            <person name="Alvarado L."/>
            <person name="Berlin A."/>
            <person name="Borenstein D."/>
            <person name="Chapman S.B."/>
            <person name="Chen Z."/>
            <person name="Engels R."/>
            <person name="Freedman E."/>
            <person name="Gellesch M."/>
            <person name="Goldberg J."/>
            <person name="Griggs A."/>
            <person name="Gujja S."/>
            <person name="Heilman E.R."/>
            <person name="Heiman D.I."/>
            <person name="Howarth C."/>
            <person name="Jen D."/>
            <person name="Larson L."/>
            <person name="Mehta T."/>
            <person name="Neiman D."/>
            <person name="Park D."/>
            <person name="Pearson M."/>
            <person name="Roberts A."/>
            <person name="Saif S."/>
            <person name="Shea T."/>
            <person name="Shenoy N."/>
            <person name="Sisk P."/>
            <person name="Stolte C."/>
            <person name="Sykes S."/>
            <person name="Walk T."/>
            <person name="White J."/>
            <person name="Yandava C."/>
            <person name="Haas B."/>
            <person name="Henn M.R."/>
            <person name="Nusbaum C."/>
            <person name="Birren B."/>
        </authorList>
    </citation>
    <scope>NUCLEOTIDE SEQUENCE [LARGE SCALE GENOMIC DNA]</scope>
</reference>
<sequence>MKSLYHVSLEDKEDQPLNKINVDLKKDECVIKSIIQNGRNKCTVGLNKTICQRIDLEKECIESSKSISDDFQKMCCYDDNTNIVLSKKNILIDDRRLGNYVCYINYNLIDYENSKKYYKTTNFFCDIDLTGITLTSLNSNNSMFIFDLRYKYPSTCLYNDNIIIETMYTKENEKLKYLFNMKSNYNSKYYCMNKKYSAYHDNIILCPPCNVGNIKKNNIQYKNKYNNMEQINDTSLFVKNKILSDESFIYNITKDKNKKQFYNLPTSYLNIWRWCNKRQFKSLFHYYDDLTKNRKFHINYDANNNFYEHLIFDSIYKFVDTPNHLFVTYEDSNYIHSFMAPSYGLHMTSSFNETPNYMHPTNL</sequence>